<dbReference type="GO" id="GO:0008817">
    <property type="term" value="F:corrinoid adenosyltransferase activity"/>
    <property type="evidence" value="ECO:0007669"/>
    <property type="project" value="InterPro"/>
</dbReference>
<gene>
    <name evidence="2" type="ORF">SAMN04487949_0723</name>
</gene>
<dbReference type="InterPro" id="IPR027417">
    <property type="entry name" value="P-loop_NTPase"/>
</dbReference>
<dbReference type="Gene3D" id="3.40.50.300">
    <property type="entry name" value="P-loop containing nucleotide triphosphate hydrolases"/>
    <property type="match status" value="1"/>
</dbReference>
<sequence length="255" mass="27237">MSNNEPETTETTDDAPTEPTEPTEATTSTATAADDVRRNTPGKGRKPDARAIEAAAPDEFGLVQAWWGGGKGKTTAALGMAFRAAGHGFRVHVLQLMKGGADSVEDVRGEYNAIAAVPGISYENLGHYGWAGMRDGSDEADHATQAEAGFERAKELVAAAGEADLSEPLPLDGDPEDGVHLLVVDELLYAVSMGLLDESAVVDFVESKPENLELVLTGSHDRPEYLDDVADLITQVKMEKHPFETGQRARKGTEY</sequence>
<protein>
    <submittedName>
        <fullName evidence="2">Cob(I)alamin adenosyltransferase</fullName>
    </submittedName>
</protein>
<dbReference type="EMBL" id="FNHL01000001">
    <property type="protein sequence ID" value="SDM06964.1"/>
    <property type="molecule type" value="Genomic_DNA"/>
</dbReference>
<evidence type="ECO:0000313" key="3">
    <source>
        <dbReference type="Proteomes" id="UP000199451"/>
    </source>
</evidence>
<keyword evidence="2" id="KW-0808">Transferase</keyword>
<dbReference type="SUPFAM" id="SSF52540">
    <property type="entry name" value="P-loop containing nucleoside triphosphate hydrolases"/>
    <property type="match status" value="1"/>
</dbReference>
<dbReference type="OrthoDB" id="24392at2157"/>
<dbReference type="GO" id="GO:0005524">
    <property type="term" value="F:ATP binding"/>
    <property type="evidence" value="ECO:0007669"/>
    <property type="project" value="InterPro"/>
</dbReference>
<reference evidence="3" key="1">
    <citation type="submission" date="2016-10" db="EMBL/GenBank/DDBJ databases">
        <authorList>
            <person name="Varghese N."/>
            <person name="Submissions S."/>
        </authorList>
    </citation>
    <scope>NUCLEOTIDE SEQUENCE [LARGE SCALE GENOMIC DNA]</scope>
    <source>
        <strain evidence="3">CGMCC 1.10119</strain>
    </source>
</reference>
<name>A0A1G9Q7D7_9EURY</name>
<dbReference type="GO" id="GO:0009236">
    <property type="term" value="P:cobalamin biosynthetic process"/>
    <property type="evidence" value="ECO:0007669"/>
    <property type="project" value="InterPro"/>
</dbReference>
<dbReference type="Pfam" id="PF02572">
    <property type="entry name" value="CobA_CobO_BtuR"/>
    <property type="match status" value="1"/>
</dbReference>
<evidence type="ECO:0000256" key="1">
    <source>
        <dbReference type="SAM" id="MobiDB-lite"/>
    </source>
</evidence>
<dbReference type="PANTHER" id="PTHR46638:SF1">
    <property type="entry name" value="CORRINOID ADENOSYLTRANSFERASE"/>
    <property type="match status" value="1"/>
</dbReference>
<dbReference type="PANTHER" id="PTHR46638">
    <property type="entry name" value="CORRINOID ADENOSYLTRANSFERASE"/>
    <property type="match status" value="1"/>
</dbReference>
<feature type="compositionally biased region" description="Acidic residues" evidence="1">
    <location>
        <begin position="7"/>
        <end position="16"/>
    </location>
</feature>
<feature type="compositionally biased region" description="Low complexity" evidence="1">
    <location>
        <begin position="17"/>
        <end position="33"/>
    </location>
</feature>
<dbReference type="Proteomes" id="UP000199451">
    <property type="component" value="Unassembled WGS sequence"/>
</dbReference>
<keyword evidence="3" id="KW-1185">Reference proteome</keyword>
<evidence type="ECO:0000313" key="2">
    <source>
        <dbReference type="EMBL" id="SDM06964.1"/>
    </source>
</evidence>
<dbReference type="AlphaFoldDB" id="A0A1G9Q7D7"/>
<proteinExistence type="predicted"/>
<organism evidence="2 3">
    <name type="scientific">Halogranum gelatinilyticum</name>
    <dbReference type="NCBI Taxonomy" id="660521"/>
    <lineage>
        <taxon>Archaea</taxon>
        <taxon>Methanobacteriati</taxon>
        <taxon>Methanobacteriota</taxon>
        <taxon>Stenosarchaea group</taxon>
        <taxon>Halobacteria</taxon>
        <taxon>Halobacteriales</taxon>
        <taxon>Haloferacaceae</taxon>
    </lineage>
</organism>
<dbReference type="STRING" id="660521.SAMN04487949_0723"/>
<accession>A0A1G9Q7D7</accession>
<dbReference type="InterPro" id="IPR003724">
    <property type="entry name" value="CblAdoTrfase_CobA"/>
</dbReference>
<dbReference type="RefSeq" id="WP_089694146.1">
    <property type="nucleotide sequence ID" value="NZ_FNHL01000001.1"/>
</dbReference>
<feature type="region of interest" description="Disordered" evidence="1">
    <location>
        <begin position="1"/>
        <end position="49"/>
    </location>
</feature>